<organism evidence="1 2">
    <name type="scientific">Ancylostoma caninum</name>
    <name type="common">Dog hookworm</name>
    <dbReference type="NCBI Taxonomy" id="29170"/>
    <lineage>
        <taxon>Eukaryota</taxon>
        <taxon>Metazoa</taxon>
        <taxon>Ecdysozoa</taxon>
        <taxon>Nematoda</taxon>
        <taxon>Chromadorea</taxon>
        <taxon>Rhabditida</taxon>
        <taxon>Rhabditina</taxon>
        <taxon>Rhabditomorpha</taxon>
        <taxon>Strongyloidea</taxon>
        <taxon>Ancylostomatidae</taxon>
        <taxon>Ancylostomatinae</taxon>
        <taxon>Ancylostoma</taxon>
    </lineage>
</organism>
<sequence length="50" mass="5836">MLSAYLVKEGTTFVTVTTGTRAMEGRAFRTSNPRTTHCWYLEEWLYSNEE</sequence>
<reference evidence="1 2" key="1">
    <citation type="submission" date="2014-10" db="EMBL/GenBank/DDBJ databases">
        <title>Draft genome of the hookworm Ancylostoma caninum.</title>
        <authorList>
            <person name="Mitreva M."/>
        </authorList>
    </citation>
    <scope>NUCLEOTIDE SEQUENCE [LARGE SCALE GENOMIC DNA]</scope>
    <source>
        <strain evidence="1 2">Baltimore</strain>
    </source>
</reference>
<proteinExistence type="predicted"/>
<protein>
    <submittedName>
        <fullName evidence="1">Uncharacterized protein</fullName>
    </submittedName>
</protein>
<name>A0A368F5V1_ANCCA</name>
<dbReference type="EMBL" id="JOJR01011322">
    <property type="protein sequence ID" value="RCN25567.1"/>
    <property type="molecule type" value="Genomic_DNA"/>
</dbReference>
<dbReference type="AlphaFoldDB" id="A0A368F5V1"/>
<comment type="caution">
    <text evidence="1">The sequence shown here is derived from an EMBL/GenBank/DDBJ whole genome shotgun (WGS) entry which is preliminary data.</text>
</comment>
<dbReference type="Proteomes" id="UP000252519">
    <property type="component" value="Unassembled WGS sequence"/>
</dbReference>
<accession>A0A368F5V1</accession>
<evidence type="ECO:0000313" key="2">
    <source>
        <dbReference type="Proteomes" id="UP000252519"/>
    </source>
</evidence>
<evidence type="ECO:0000313" key="1">
    <source>
        <dbReference type="EMBL" id="RCN25567.1"/>
    </source>
</evidence>
<gene>
    <name evidence="1" type="ORF">ANCCAN_28720</name>
</gene>
<keyword evidence="2" id="KW-1185">Reference proteome</keyword>